<keyword evidence="3" id="KW-1185">Reference proteome</keyword>
<dbReference type="PANTHER" id="PTHR22916:SF3">
    <property type="entry name" value="UDP-GLCNAC:BETAGAL BETA-1,3-N-ACETYLGLUCOSAMINYLTRANSFERASE-LIKE PROTEIN 1"/>
    <property type="match status" value="1"/>
</dbReference>
<dbReference type="CDD" id="cd00761">
    <property type="entry name" value="Glyco_tranf_GTA_type"/>
    <property type="match status" value="1"/>
</dbReference>
<evidence type="ECO:0000313" key="3">
    <source>
        <dbReference type="Proteomes" id="UP000289758"/>
    </source>
</evidence>
<protein>
    <recommendedName>
        <fullName evidence="1">Glycosyltransferase 2-like domain-containing protein</fullName>
    </recommendedName>
</protein>
<dbReference type="Gene3D" id="3.90.550.10">
    <property type="entry name" value="Spore Coat Polysaccharide Biosynthesis Protein SpsA, Chain A"/>
    <property type="match status" value="1"/>
</dbReference>
<accession>A0A4Q1ALX2</accession>
<gene>
    <name evidence="2" type="ORF">CRV07_06835</name>
</gene>
<dbReference type="InterPro" id="IPR001173">
    <property type="entry name" value="Glyco_trans_2-like"/>
</dbReference>
<comment type="caution">
    <text evidence="2">The sequence shown here is derived from an EMBL/GenBank/DDBJ whole genome shotgun (WGS) entry which is preliminary data.</text>
</comment>
<dbReference type="AlphaFoldDB" id="A0A4Q1ALX2"/>
<dbReference type="EMBL" id="PDKK01000004">
    <property type="protein sequence ID" value="RXK06401.1"/>
    <property type="molecule type" value="Genomic_DNA"/>
</dbReference>
<dbReference type="PANTHER" id="PTHR22916">
    <property type="entry name" value="GLYCOSYLTRANSFERASE"/>
    <property type="match status" value="1"/>
</dbReference>
<sequence length="309" mass="37509">MDVNSDSKVSILIPTRNRTDLFKSSLESILNQTYKNIEIIISDNYPDSIDTEEYIKNIKDKRIIYIKQKELIPMEDHWNFLIKQATGEYICIYHDDDIYSKDIVETSLKYFLEKDNVLMCHVLTKHFSNDINQGSKVKILHTKDYISNIEYLQYCIKNKPSIVCSSVMYPRWVFNKYKFKNEYKSFDYHLWFELLQNKGYIAYNTDSLMYYRKHANNTFKKFDIFNVQKEYCEMFEKCLSDENRKLLSYPTNYIQNYIIENLISQELGIKRMLNPYYTIRFYKKLISYKFEVSITHFFKVLFQRFKKRC</sequence>
<dbReference type="GO" id="GO:0016758">
    <property type="term" value="F:hexosyltransferase activity"/>
    <property type="evidence" value="ECO:0007669"/>
    <property type="project" value="UniProtKB-ARBA"/>
</dbReference>
<evidence type="ECO:0000259" key="1">
    <source>
        <dbReference type="Pfam" id="PF00535"/>
    </source>
</evidence>
<dbReference type="Pfam" id="PF00535">
    <property type="entry name" value="Glycos_transf_2"/>
    <property type="match status" value="1"/>
</dbReference>
<dbReference type="SUPFAM" id="SSF53448">
    <property type="entry name" value="Nucleotide-diphospho-sugar transferases"/>
    <property type="match status" value="1"/>
</dbReference>
<proteinExistence type="predicted"/>
<dbReference type="OrthoDB" id="9786172at2"/>
<organism evidence="2 3">
    <name type="scientific">Halarcobacter ebronensis</name>
    <dbReference type="NCBI Taxonomy" id="1462615"/>
    <lineage>
        <taxon>Bacteria</taxon>
        <taxon>Pseudomonadati</taxon>
        <taxon>Campylobacterota</taxon>
        <taxon>Epsilonproteobacteria</taxon>
        <taxon>Campylobacterales</taxon>
        <taxon>Arcobacteraceae</taxon>
        <taxon>Halarcobacter</taxon>
    </lineage>
</organism>
<dbReference type="InterPro" id="IPR029044">
    <property type="entry name" value="Nucleotide-diphossugar_trans"/>
</dbReference>
<feature type="domain" description="Glycosyltransferase 2-like" evidence="1">
    <location>
        <begin position="10"/>
        <end position="174"/>
    </location>
</feature>
<evidence type="ECO:0000313" key="2">
    <source>
        <dbReference type="EMBL" id="RXK06401.1"/>
    </source>
</evidence>
<reference evidence="2 3" key="1">
    <citation type="submission" date="2017-10" db="EMBL/GenBank/DDBJ databases">
        <title>Genomics of the genus Arcobacter.</title>
        <authorList>
            <person name="Perez-Cataluna A."/>
            <person name="Figueras M.J."/>
        </authorList>
    </citation>
    <scope>NUCLEOTIDE SEQUENCE [LARGE SCALE GENOMIC DNA]</scope>
    <source>
        <strain evidence="2 3">CECT 8441</strain>
    </source>
</reference>
<name>A0A4Q1ALX2_9BACT</name>
<dbReference type="Proteomes" id="UP000289758">
    <property type="component" value="Unassembled WGS sequence"/>
</dbReference>